<evidence type="ECO:0000256" key="5">
    <source>
        <dbReference type="ARBA" id="ARBA00023458"/>
    </source>
</evidence>
<organism evidence="7 8">
    <name type="scientific">Tissierella pigra</name>
    <dbReference type="NCBI Taxonomy" id="2607614"/>
    <lineage>
        <taxon>Bacteria</taxon>
        <taxon>Bacillati</taxon>
        <taxon>Bacillota</taxon>
        <taxon>Tissierellia</taxon>
        <taxon>Tissierellales</taxon>
        <taxon>Tissierellaceae</taxon>
        <taxon>Tissierella</taxon>
    </lineage>
</organism>
<dbReference type="SUPFAM" id="SSF53067">
    <property type="entry name" value="Actin-like ATPase domain"/>
    <property type="match status" value="2"/>
</dbReference>
<accession>A0A6N7XHF5</accession>
<dbReference type="CDD" id="cd10225">
    <property type="entry name" value="ASKHA_NBD_MreB-like"/>
    <property type="match status" value="1"/>
</dbReference>
<comment type="similarity">
    <text evidence="5 6">Belongs to the FtsA/MreB family.</text>
</comment>
<dbReference type="InterPro" id="IPR043129">
    <property type="entry name" value="ATPase_NBD"/>
</dbReference>
<feature type="binding site" evidence="6">
    <location>
        <begin position="202"/>
        <end position="205"/>
    </location>
    <ligand>
        <name>ATP</name>
        <dbReference type="ChEBI" id="CHEBI:30616"/>
    </ligand>
</feature>
<dbReference type="PANTHER" id="PTHR42749">
    <property type="entry name" value="CELL SHAPE-DETERMINING PROTEIN MREB"/>
    <property type="match status" value="1"/>
</dbReference>
<dbReference type="InterPro" id="IPR004753">
    <property type="entry name" value="MreB"/>
</dbReference>
<evidence type="ECO:0000256" key="3">
    <source>
        <dbReference type="ARBA" id="ARBA00022840"/>
    </source>
</evidence>
<comment type="function">
    <text evidence="6">Forms membrane-associated dynamic filaments that are essential for cell shape determination. Acts by regulating cell wall synthesis and cell elongation, and thus cell shape. A feedback loop between cell geometry and MreB localization may maintain elongated cell shape by targeting cell wall growth to regions of negative cell wall curvature.</text>
</comment>
<keyword evidence="1 6" id="KW-0963">Cytoplasm</keyword>
<dbReference type="Pfam" id="PF06723">
    <property type="entry name" value="MreB_Mbl"/>
    <property type="match status" value="1"/>
</dbReference>
<proteinExistence type="inferred from homology"/>
<dbReference type="AlphaFoldDB" id="A0A6N7XHF5"/>
<keyword evidence="3 6" id="KW-0067">ATP-binding</keyword>
<dbReference type="Gene3D" id="3.30.420.40">
    <property type="match status" value="3"/>
</dbReference>
<feature type="binding site" evidence="6">
    <location>
        <begin position="154"/>
        <end position="156"/>
    </location>
    <ligand>
        <name>ATP</name>
        <dbReference type="ChEBI" id="CHEBI:30616"/>
    </ligand>
</feature>
<sequence>MRADIGIDLGTASVLVYVKGKGVVLQEPSVVAIDQNTNKLLAVGEEARRMLGRTPGNITAIRPMRDGVISDYDITERMIKYFIQKAIGKYILKPRVIVCVPSGITEVEKRAVIEASTQAGAIKTYIIEEPIAAAIGAGVDITEPTGNMVIDIGGGTTDVAVISLGGIVVSRSIKIAGDEWDESISKYIRKKFNMMIGERSAEELKLNIGSAYEMGEERFKEVRGRNLLTGLPITINVSSDDMLQALKEPIQEIIDTVHIVLERTPPELAADISNRGILMTGGGALLHGLDKLISERTGIPVHIADEPVSSVARGTGKALEWIQYLDSNVVEASTPKKYIR</sequence>
<dbReference type="GO" id="GO:0000902">
    <property type="term" value="P:cell morphogenesis"/>
    <property type="evidence" value="ECO:0007669"/>
    <property type="project" value="InterPro"/>
</dbReference>
<evidence type="ECO:0000313" key="8">
    <source>
        <dbReference type="Proteomes" id="UP000469523"/>
    </source>
</evidence>
<keyword evidence="2 6" id="KW-0547">Nucleotide-binding</keyword>
<evidence type="ECO:0000256" key="2">
    <source>
        <dbReference type="ARBA" id="ARBA00022741"/>
    </source>
</evidence>
<keyword evidence="4 6" id="KW-0133">Cell shape</keyword>
<evidence type="ECO:0000256" key="4">
    <source>
        <dbReference type="ARBA" id="ARBA00022960"/>
    </source>
</evidence>
<protein>
    <recommendedName>
        <fullName evidence="6">Cell shape-determining protein MreB</fullName>
    </recommendedName>
</protein>
<dbReference type="HAMAP" id="MF_02207">
    <property type="entry name" value="MreB"/>
    <property type="match status" value="1"/>
</dbReference>
<dbReference type="Proteomes" id="UP000469523">
    <property type="component" value="Unassembled WGS sequence"/>
</dbReference>
<gene>
    <name evidence="6" type="primary">mreB</name>
    <name evidence="7" type="ORF">FYJ83_01555</name>
</gene>
<comment type="subcellular location">
    <subcellularLocation>
        <location evidence="6">Cytoplasm</location>
    </subcellularLocation>
    <text evidence="6">Membrane-associated.</text>
</comment>
<reference evidence="7 8" key="1">
    <citation type="submission" date="2019-09" db="EMBL/GenBank/DDBJ databases">
        <title>In-depth cultivation of the pig gut microbiome towards novel bacterial diversity and tailored functional studies.</title>
        <authorList>
            <person name="Wylensek D."/>
            <person name="Hitch T.C.A."/>
            <person name="Clavel T."/>
        </authorList>
    </citation>
    <scope>NUCLEOTIDE SEQUENCE [LARGE SCALE GENOMIC DNA]</scope>
    <source>
        <strain evidence="7 8">WCA3-693-APC-4?</strain>
    </source>
</reference>
<dbReference type="InterPro" id="IPR056546">
    <property type="entry name" value="MreB_MamK-like"/>
</dbReference>
<comment type="caution">
    <text evidence="6">Lacks conserved residue(s) required for the propagation of feature annotation.</text>
</comment>
<dbReference type="GO" id="GO:0008360">
    <property type="term" value="P:regulation of cell shape"/>
    <property type="evidence" value="ECO:0007669"/>
    <property type="project" value="UniProtKB-UniRule"/>
</dbReference>
<evidence type="ECO:0000256" key="1">
    <source>
        <dbReference type="ARBA" id="ARBA00022490"/>
    </source>
</evidence>
<dbReference type="NCBIfam" id="TIGR00904">
    <property type="entry name" value="mreB"/>
    <property type="match status" value="1"/>
</dbReference>
<dbReference type="GO" id="GO:0005737">
    <property type="term" value="C:cytoplasm"/>
    <property type="evidence" value="ECO:0007669"/>
    <property type="project" value="UniProtKB-SubCell"/>
</dbReference>
<comment type="caution">
    <text evidence="7">The sequence shown here is derived from an EMBL/GenBank/DDBJ whole genome shotgun (WGS) entry which is preliminary data.</text>
</comment>
<evidence type="ECO:0000313" key="7">
    <source>
        <dbReference type="EMBL" id="MSU00152.1"/>
    </source>
</evidence>
<dbReference type="PRINTS" id="PR01652">
    <property type="entry name" value="SHAPEPROTEIN"/>
</dbReference>
<dbReference type="RefSeq" id="WP_326828277.1">
    <property type="nucleotide sequence ID" value="NZ_JAHLPJ010000001.1"/>
</dbReference>
<dbReference type="NCBIfam" id="NF010539">
    <property type="entry name" value="PRK13927.1"/>
    <property type="match status" value="1"/>
</dbReference>
<feature type="binding site" evidence="6">
    <location>
        <begin position="282"/>
        <end position="285"/>
    </location>
    <ligand>
        <name>ATP</name>
        <dbReference type="ChEBI" id="CHEBI:30616"/>
    </ligand>
</feature>
<keyword evidence="8" id="KW-1185">Reference proteome</keyword>
<dbReference type="GO" id="GO:0005524">
    <property type="term" value="F:ATP binding"/>
    <property type="evidence" value="ECO:0007669"/>
    <property type="project" value="UniProtKB-KW"/>
</dbReference>
<dbReference type="EMBL" id="VUNQ01000002">
    <property type="protein sequence ID" value="MSU00152.1"/>
    <property type="molecule type" value="Genomic_DNA"/>
</dbReference>
<evidence type="ECO:0000256" key="6">
    <source>
        <dbReference type="HAMAP-Rule" id="MF_02207"/>
    </source>
</evidence>
<dbReference type="PANTHER" id="PTHR42749:SF1">
    <property type="entry name" value="CELL SHAPE-DETERMINING PROTEIN MREB"/>
    <property type="match status" value="1"/>
</dbReference>
<name>A0A6N7XHF5_9FIRM</name>
<comment type="subunit">
    <text evidence="6">Forms polymers.</text>
</comment>